<evidence type="ECO:0000313" key="1">
    <source>
        <dbReference type="EMBL" id="KAL3533048.1"/>
    </source>
</evidence>
<dbReference type="AlphaFoldDB" id="A0ABD3APC9"/>
<accession>A0ABD3APC9</accession>
<protein>
    <submittedName>
        <fullName evidence="1">Uncharacterized protein</fullName>
    </submittedName>
</protein>
<dbReference type="EMBL" id="JBJUIK010000003">
    <property type="protein sequence ID" value="KAL3533048.1"/>
    <property type="molecule type" value="Genomic_DNA"/>
</dbReference>
<evidence type="ECO:0000313" key="2">
    <source>
        <dbReference type="Proteomes" id="UP001630127"/>
    </source>
</evidence>
<gene>
    <name evidence="1" type="ORF">ACH5RR_006569</name>
</gene>
<keyword evidence="2" id="KW-1185">Reference proteome</keyword>
<name>A0ABD3APC9_9GENT</name>
<organism evidence="1 2">
    <name type="scientific">Cinchona calisaya</name>
    <dbReference type="NCBI Taxonomy" id="153742"/>
    <lineage>
        <taxon>Eukaryota</taxon>
        <taxon>Viridiplantae</taxon>
        <taxon>Streptophyta</taxon>
        <taxon>Embryophyta</taxon>
        <taxon>Tracheophyta</taxon>
        <taxon>Spermatophyta</taxon>
        <taxon>Magnoliopsida</taxon>
        <taxon>eudicotyledons</taxon>
        <taxon>Gunneridae</taxon>
        <taxon>Pentapetalae</taxon>
        <taxon>asterids</taxon>
        <taxon>lamiids</taxon>
        <taxon>Gentianales</taxon>
        <taxon>Rubiaceae</taxon>
        <taxon>Cinchonoideae</taxon>
        <taxon>Cinchoneae</taxon>
        <taxon>Cinchona</taxon>
    </lineage>
</organism>
<reference evidence="1 2" key="1">
    <citation type="submission" date="2024-11" db="EMBL/GenBank/DDBJ databases">
        <title>A near-complete genome assembly of Cinchona calisaya.</title>
        <authorList>
            <person name="Lian D.C."/>
            <person name="Zhao X.W."/>
            <person name="Wei L."/>
        </authorList>
    </citation>
    <scope>NUCLEOTIDE SEQUENCE [LARGE SCALE GENOMIC DNA]</scope>
    <source>
        <tissue evidence="1">Nenye</tissue>
    </source>
</reference>
<sequence>MQDFISFIRRSLIFKPLIGGDLVDNNNKIANGFNEFIKKIGSSIQKSRIKMFSKAELSALQSIAAKANPVKVRKYGKPPIRWQKEELIRCDAFGKVYMGMNIDSGELLAVKEVNFLFIC</sequence>
<proteinExistence type="predicted"/>
<comment type="caution">
    <text evidence="1">The sequence shown here is derived from an EMBL/GenBank/DDBJ whole genome shotgun (WGS) entry which is preliminary data.</text>
</comment>
<dbReference type="Proteomes" id="UP001630127">
    <property type="component" value="Unassembled WGS sequence"/>
</dbReference>